<proteinExistence type="predicted"/>
<name>A0A0L8GPL2_OCTBM</name>
<evidence type="ECO:0000313" key="1">
    <source>
        <dbReference type="EMBL" id="KOF78764.1"/>
    </source>
</evidence>
<dbReference type="AlphaFoldDB" id="A0A0L8GPL2"/>
<reference evidence="1" key="1">
    <citation type="submission" date="2015-07" db="EMBL/GenBank/DDBJ databases">
        <title>MeaNS - Measles Nucleotide Surveillance Program.</title>
        <authorList>
            <person name="Tran T."/>
            <person name="Druce J."/>
        </authorList>
    </citation>
    <scope>NUCLEOTIDE SEQUENCE</scope>
    <source>
        <strain evidence="1">UCB-OBI-ISO-001</strain>
        <tissue evidence="1">Gonad</tissue>
    </source>
</reference>
<dbReference type="EMBL" id="KQ420950">
    <property type="protein sequence ID" value="KOF78764.1"/>
    <property type="molecule type" value="Genomic_DNA"/>
</dbReference>
<organism evidence="1">
    <name type="scientific">Octopus bimaculoides</name>
    <name type="common">California two-spotted octopus</name>
    <dbReference type="NCBI Taxonomy" id="37653"/>
    <lineage>
        <taxon>Eukaryota</taxon>
        <taxon>Metazoa</taxon>
        <taxon>Spiralia</taxon>
        <taxon>Lophotrochozoa</taxon>
        <taxon>Mollusca</taxon>
        <taxon>Cephalopoda</taxon>
        <taxon>Coleoidea</taxon>
        <taxon>Octopodiformes</taxon>
        <taxon>Octopoda</taxon>
        <taxon>Incirrata</taxon>
        <taxon>Octopodidae</taxon>
        <taxon>Octopus</taxon>
    </lineage>
</organism>
<protein>
    <submittedName>
        <fullName evidence="1">Uncharacterized protein</fullName>
    </submittedName>
</protein>
<sequence>MWVFKRRERVKMMLFFRYSDNSDEDRLLVDYFFYTIQHRTTDLLVFELIHFSISFTIPASRIVMFRNI</sequence>
<accession>A0A0L8GPL2</accession>
<gene>
    <name evidence="1" type="ORF">OCBIM_22030324mg</name>
</gene>